<dbReference type="EMBL" id="CM001222">
    <property type="protein sequence ID" value="AES76080.1"/>
    <property type="molecule type" value="Genomic_DNA"/>
</dbReference>
<sequence>MENKCIWIARLEGYRQIVNELEKLKMERADEVKAQLLVPSGTSDKIGTIQRRLAWPLRKDDTDQLAWQSYLSGVMRAIEMDRQNNWPNLWLEND</sequence>
<proteinExistence type="predicted"/>
<dbReference type="AlphaFoldDB" id="G7KQA0"/>
<dbReference type="PaxDb" id="3880-AES76080"/>
<keyword evidence="3" id="KW-1185">Reference proteome</keyword>
<reference evidence="1 3" key="2">
    <citation type="journal article" date="2014" name="BMC Genomics">
        <title>An improved genome release (version Mt4.0) for the model legume Medicago truncatula.</title>
        <authorList>
            <person name="Tang H."/>
            <person name="Krishnakumar V."/>
            <person name="Bidwell S."/>
            <person name="Rosen B."/>
            <person name="Chan A."/>
            <person name="Zhou S."/>
            <person name="Gentzbittel L."/>
            <person name="Childs K.L."/>
            <person name="Yandell M."/>
            <person name="Gundlach H."/>
            <person name="Mayer K.F."/>
            <person name="Schwartz D.C."/>
            <person name="Town C.D."/>
        </authorList>
    </citation>
    <scope>GENOME REANNOTATION</scope>
    <source>
        <strain evidence="2 3">cv. Jemalong A17</strain>
    </source>
</reference>
<dbReference type="Proteomes" id="UP000002051">
    <property type="component" value="Chromosome 6"/>
</dbReference>
<dbReference type="HOGENOM" id="CLU_2389556_0_0_1"/>
<name>G7KQA0_MEDTR</name>
<dbReference type="EnsemblPlants" id="AES76080">
    <property type="protein sequence ID" value="AES76080"/>
    <property type="gene ID" value="MTR_6g070990"/>
</dbReference>
<evidence type="ECO:0000313" key="1">
    <source>
        <dbReference type="EMBL" id="AES76080.1"/>
    </source>
</evidence>
<reference evidence="2" key="3">
    <citation type="submission" date="2015-04" db="UniProtKB">
        <authorList>
            <consortium name="EnsemblPlants"/>
        </authorList>
    </citation>
    <scope>IDENTIFICATION</scope>
    <source>
        <strain evidence="2">cv. Jemalong A17</strain>
    </source>
</reference>
<evidence type="ECO:0000313" key="3">
    <source>
        <dbReference type="Proteomes" id="UP000002051"/>
    </source>
</evidence>
<accession>G7KQA0</accession>
<gene>
    <name evidence="1" type="ordered locus">MTR_6g070990</name>
</gene>
<evidence type="ECO:0000313" key="2">
    <source>
        <dbReference type="EnsemblPlants" id="AES76080"/>
    </source>
</evidence>
<organism evidence="1 3">
    <name type="scientific">Medicago truncatula</name>
    <name type="common">Barrel medic</name>
    <name type="synonym">Medicago tribuloides</name>
    <dbReference type="NCBI Taxonomy" id="3880"/>
    <lineage>
        <taxon>Eukaryota</taxon>
        <taxon>Viridiplantae</taxon>
        <taxon>Streptophyta</taxon>
        <taxon>Embryophyta</taxon>
        <taxon>Tracheophyta</taxon>
        <taxon>Spermatophyta</taxon>
        <taxon>Magnoliopsida</taxon>
        <taxon>eudicotyledons</taxon>
        <taxon>Gunneridae</taxon>
        <taxon>Pentapetalae</taxon>
        <taxon>rosids</taxon>
        <taxon>fabids</taxon>
        <taxon>Fabales</taxon>
        <taxon>Fabaceae</taxon>
        <taxon>Papilionoideae</taxon>
        <taxon>50 kb inversion clade</taxon>
        <taxon>NPAAA clade</taxon>
        <taxon>Hologalegina</taxon>
        <taxon>IRL clade</taxon>
        <taxon>Trifolieae</taxon>
        <taxon>Medicago</taxon>
    </lineage>
</organism>
<reference evidence="1 3" key="1">
    <citation type="journal article" date="2011" name="Nature">
        <title>The Medicago genome provides insight into the evolution of rhizobial symbioses.</title>
        <authorList>
            <person name="Young N.D."/>
            <person name="Debelle F."/>
            <person name="Oldroyd G.E."/>
            <person name="Geurts R."/>
            <person name="Cannon S.B."/>
            <person name="Udvardi M.K."/>
            <person name="Benedito V.A."/>
            <person name="Mayer K.F."/>
            <person name="Gouzy J."/>
            <person name="Schoof H."/>
            <person name="Van de Peer Y."/>
            <person name="Proost S."/>
            <person name="Cook D.R."/>
            <person name="Meyers B.C."/>
            <person name="Spannagl M."/>
            <person name="Cheung F."/>
            <person name="De Mita S."/>
            <person name="Krishnakumar V."/>
            <person name="Gundlach H."/>
            <person name="Zhou S."/>
            <person name="Mudge J."/>
            <person name="Bharti A.K."/>
            <person name="Murray J.D."/>
            <person name="Naoumkina M.A."/>
            <person name="Rosen B."/>
            <person name="Silverstein K.A."/>
            <person name="Tang H."/>
            <person name="Rombauts S."/>
            <person name="Zhao P.X."/>
            <person name="Zhou P."/>
            <person name="Barbe V."/>
            <person name="Bardou P."/>
            <person name="Bechner M."/>
            <person name="Bellec A."/>
            <person name="Berger A."/>
            <person name="Berges H."/>
            <person name="Bidwell S."/>
            <person name="Bisseling T."/>
            <person name="Choisne N."/>
            <person name="Couloux A."/>
            <person name="Denny R."/>
            <person name="Deshpande S."/>
            <person name="Dai X."/>
            <person name="Doyle J.J."/>
            <person name="Dudez A.M."/>
            <person name="Farmer A.D."/>
            <person name="Fouteau S."/>
            <person name="Franken C."/>
            <person name="Gibelin C."/>
            <person name="Gish J."/>
            <person name="Goldstein S."/>
            <person name="Gonzalez A.J."/>
            <person name="Green P.J."/>
            <person name="Hallab A."/>
            <person name="Hartog M."/>
            <person name="Hua A."/>
            <person name="Humphray S.J."/>
            <person name="Jeong D.H."/>
            <person name="Jing Y."/>
            <person name="Jocker A."/>
            <person name="Kenton S.M."/>
            <person name="Kim D.J."/>
            <person name="Klee K."/>
            <person name="Lai H."/>
            <person name="Lang C."/>
            <person name="Lin S."/>
            <person name="Macmil S.L."/>
            <person name="Magdelenat G."/>
            <person name="Matthews L."/>
            <person name="McCorrison J."/>
            <person name="Monaghan E.L."/>
            <person name="Mun J.H."/>
            <person name="Najar F.Z."/>
            <person name="Nicholson C."/>
            <person name="Noirot C."/>
            <person name="O'Bleness M."/>
            <person name="Paule C.R."/>
            <person name="Poulain J."/>
            <person name="Prion F."/>
            <person name="Qin B."/>
            <person name="Qu C."/>
            <person name="Retzel E.F."/>
            <person name="Riddle C."/>
            <person name="Sallet E."/>
            <person name="Samain S."/>
            <person name="Samson N."/>
            <person name="Sanders I."/>
            <person name="Saurat O."/>
            <person name="Scarpelli C."/>
            <person name="Schiex T."/>
            <person name="Segurens B."/>
            <person name="Severin A.J."/>
            <person name="Sherrier D.J."/>
            <person name="Shi R."/>
            <person name="Sims S."/>
            <person name="Singer S.R."/>
            <person name="Sinharoy S."/>
            <person name="Sterck L."/>
            <person name="Viollet A."/>
            <person name="Wang B.B."/>
            <person name="Wang K."/>
            <person name="Wang M."/>
            <person name="Wang X."/>
            <person name="Warfsmann J."/>
            <person name="Weissenbach J."/>
            <person name="White D.D."/>
            <person name="White J.D."/>
            <person name="Wiley G.B."/>
            <person name="Wincker P."/>
            <person name="Xing Y."/>
            <person name="Yang L."/>
            <person name="Yao Z."/>
            <person name="Ying F."/>
            <person name="Zhai J."/>
            <person name="Zhou L."/>
            <person name="Zuber A."/>
            <person name="Denarie J."/>
            <person name="Dixon R.A."/>
            <person name="May G.D."/>
            <person name="Schwartz D.C."/>
            <person name="Rogers J."/>
            <person name="Quetier F."/>
            <person name="Town C.D."/>
            <person name="Roe B.A."/>
        </authorList>
    </citation>
    <scope>NUCLEOTIDE SEQUENCE [LARGE SCALE GENOMIC DNA]</scope>
    <source>
        <strain evidence="1">A17</strain>
        <strain evidence="2 3">cv. Jemalong A17</strain>
    </source>
</reference>
<protein>
    <submittedName>
        <fullName evidence="1 2">Uncharacterized protein</fullName>
    </submittedName>
</protein>